<accession>A0A8R7Q5H6</accession>
<reference evidence="3" key="1">
    <citation type="journal article" date="2013" name="Nature">
        <title>Draft genome of the wheat A-genome progenitor Triticum urartu.</title>
        <authorList>
            <person name="Ling H.Q."/>
            <person name="Zhao S."/>
            <person name="Liu D."/>
            <person name="Wang J."/>
            <person name="Sun H."/>
            <person name="Zhang C."/>
            <person name="Fan H."/>
            <person name="Li D."/>
            <person name="Dong L."/>
            <person name="Tao Y."/>
            <person name="Gao C."/>
            <person name="Wu H."/>
            <person name="Li Y."/>
            <person name="Cui Y."/>
            <person name="Guo X."/>
            <person name="Zheng S."/>
            <person name="Wang B."/>
            <person name="Yu K."/>
            <person name="Liang Q."/>
            <person name="Yang W."/>
            <person name="Lou X."/>
            <person name="Chen J."/>
            <person name="Feng M."/>
            <person name="Jian J."/>
            <person name="Zhang X."/>
            <person name="Luo G."/>
            <person name="Jiang Y."/>
            <person name="Liu J."/>
            <person name="Wang Z."/>
            <person name="Sha Y."/>
            <person name="Zhang B."/>
            <person name="Wu H."/>
            <person name="Tang D."/>
            <person name="Shen Q."/>
            <person name="Xue P."/>
            <person name="Zou S."/>
            <person name="Wang X."/>
            <person name="Liu X."/>
            <person name="Wang F."/>
            <person name="Yang Y."/>
            <person name="An X."/>
            <person name="Dong Z."/>
            <person name="Zhang K."/>
            <person name="Zhang X."/>
            <person name="Luo M.C."/>
            <person name="Dvorak J."/>
            <person name="Tong Y."/>
            <person name="Wang J."/>
            <person name="Yang H."/>
            <person name="Li Z."/>
            <person name="Wang D."/>
            <person name="Zhang A."/>
            <person name="Wang J."/>
        </authorList>
    </citation>
    <scope>NUCLEOTIDE SEQUENCE</scope>
    <source>
        <strain evidence="3">cv. G1812</strain>
    </source>
</reference>
<feature type="region of interest" description="Disordered" evidence="1">
    <location>
        <begin position="1"/>
        <end position="25"/>
    </location>
</feature>
<evidence type="ECO:0000256" key="1">
    <source>
        <dbReference type="SAM" id="MobiDB-lite"/>
    </source>
</evidence>
<proteinExistence type="predicted"/>
<organism evidence="2 3">
    <name type="scientific">Triticum urartu</name>
    <name type="common">Red wild einkorn</name>
    <name type="synonym">Crithodium urartu</name>
    <dbReference type="NCBI Taxonomy" id="4572"/>
    <lineage>
        <taxon>Eukaryota</taxon>
        <taxon>Viridiplantae</taxon>
        <taxon>Streptophyta</taxon>
        <taxon>Embryophyta</taxon>
        <taxon>Tracheophyta</taxon>
        <taxon>Spermatophyta</taxon>
        <taxon>Magnoliopsida</taxon>
        <taxon>Liliopsida</taxon>
        <taxon>Poales</taxon>
        <taxon>Poaceae</taxon>
        <taxon>BOP clade</taxon>
        <taxon>Pooideae</taxon>
        <taxon>Triticodae</taxon>
        <taxon>Triticeae</taxon>
        <taxon>Triticinae</taxon>
        <taxon>Triticum</taxon>
    </lineage>
</organism>
<evidence type="ECO:0000313" key="3">
    <source>
        <dbReference type="Proteomes" id="UP000015106"/>
    </source>
</evidence>
<protein>
    <submittedName>
        <fullName evidence="2">Uncharacterized protein</fullName>
    </submittedName>
</protein>
<dbReference type="Gramene" id="TuG1812G0400002163.01.T01">
    <property type="protein sequence ID" value="TuG1812G0400002163.01.T01.cds349526"/>
    <property type="gene ID" value="TuG1812G0400002163.01"/>
</dbReference>
<name>A0A8R7Q5H6_TRIUA</name>
<keyword evidence="3" id="KW-1185">Reference proteome</keyword>
<dbReference type="Proteomes" id="UP000015106">
    <property type="component" value="Chromosome 4"/>
</dbReference>
<sequence>MKVLRPHHKAQEALHPLGNSKVPHA</sequence>
<dbReference type="EnsemblPlants" id="TuG1812G0400002163.01.T01">
    <property type="protein sequence ID" value="TuG1812G0400002163.01.T01.cds349526"/>
    <property type="gene ID" value="TuG1812G0400002163.01"/>
</dbReference>
<reference evidence="2" key="3">
    <citation type="submission" date="2022-06" db="UniProtKB">
        <authorList>
            <consortium name="EnsemblPlants"/>
        </authorList>
    </citation>
    <scope>IDENTIFICATION</scope>
</reference>
<dbReference type="AlphaFoldDB" id="A0A8R7Q5H6"/>
<evidence type="ECO:0000313" key="2">
    <source>
        <dbReference type="EnsemblPlants" id="TuG1812G0400002163.01.T01.cds349526"/>
    </source>
</evidence>
<reference evidence="2" key="2">
    <citation type="submission" date="2018-03" db="EMBL/GenBank/DDBJ databases">
        <title>The Triticum urartu genome reveals the dynamic nature of wheat genome evolution.</title>
        <authorList>
            <person name="Ling H."/>
            <person name="Ma B."/>
            <person name="Shi X."/>
            <person name="Liu H."/>
            <person name="Dong L."/>
            <person name="Sun H."/>
            <person name="Cao Y."/>
            <person name="Gao Q."/>
            <person name="Zheng S."/>
            <person name="Li Y."/>
            <person name="Yu Y."/>
            <person name="Du H."/>
            <person name="Qi M."/>
            <person name="Li Y."/>
            <person name="Yu H."/>
            <person name="Cui Y."/>
            <person name="Wang N."/>
            <person name="Chen C."/>
            <person name="Wu H."/>
            <person name="Zhao Y."/>
            <person name="Zhang J."/>
            <person name="Li Y."/>
            <person name="Zhou W."/>
            <person name="Zhang B."/>
            <person name="Hu W."/>
            <person name="Eijk M."/>
            <person name="Tang J."/>
            <person name="Witsenboer H."/>
            <person name="Zhao S."/>
            <person name="Li Z."/>
            <person name="Zhang A."/>
            <person name="Wang D."/>
            <person name="Liang C."/>
        </authorList>
    </citation>
    <scope>NUCLEOTIDE SEQUENCE [LARGE SCALE GENOMIC DNA]</scope>
    <source>
        <strain evidence="2">cv. G1812</strain>
    </source>
</reference>